<organism evidence="1 2">
    <name type="scientific">Eumeta variegata</name>
    <name type="common">Bagworm moth</name>
    <name type="synonym">Eumeta japonica</name>
    <dbReference type="NCBI Taxonomy" id="151549"/>
    <lineage>
        <taxon>Eukaryota</taxon>
        <taxon>Metazoa</taxon>
        <taxon>Ecdysozoa</taxon>
        <taxon>Arthropoda</taxon>
        <taxon>Hexapoda</taxon>
        <taxon>Insecta</taxon>
        <taxon>Pterygota</taxon>
        <taxon>Neoptera</taxon>
        <taxon>Endopterygota</taxon>
        <taxon>Lepidoptera</taxon>
        <taxon>Glossata</taxon>
        <taxon>Ditrysia</taxon>
        <taxon>Tineoidea</taxon>
        <taxon>Psychidae</taxon>
        <taxon>Oiketicinae</taxon>
        <taxon>Eumeta</taxon>
    </lineage>
</organism>
<dbReference type="EMBL" id="BGZK01000162">
    <property type="protein sequence ID" value="GBP24502.1"/>
    <property type="molecule type" value="Genomic_DNA"/>
</dbReference>
<dbReference type="Proteomes" id="UP000299102">
    <property type="component" value="Unassembled WGS sequence"/>
</dbReference>
<comment type="caution">
    <text evidence="1">The sequence shown here is derived from an EMBL/GenBank/DDBJ whole genome shotgun (WGS) entry which is preliminary data.</text>
</comment>
<gene>
    <name evidence="1" type="ORF">EVAR_20826_1</name>
</gene>
<dbReference type="AlphaFoldDB" id="A0A4C1UEV4"/>
<reference evidence="1 2" key="1">
    <citation type="journal article" date="2019" name="Commun. Biol.">
        <title>The bagworm genome reveals a unique fibroin gene that provides high tensile strength.</title>
        <authorList>
            <person name="Kono N."/>
            <person name="Nakamura H."/>
            <person name="Ohtoshi R."/>
            <person name="Tomita M."/>
            <person name="Numata K."/>
            <person name="Arakawa K."/>
        </authorList>
    </citation>
    <scope>NUCLEOTIDE SEQUENCE [LARGE SCALE GENOMIC DNA]</scope>
</reference>
<keyword evidence="2" id="KW-1185">Reference proteome</keyword>
<protein>
    <submittedName>
        <fullName evidence="1">Uncharacterized protein</fullName>
    </submittedName>
</protein>
<sequence>MTPNILTTTLALLGQYTSGLTLLAVVNRLCGRCELSTPWLRLGPPLGIPGHGYTRDATTVPPPPPLRRCLCLDTLTPLYCHHCSAVVPEMDNATAVLPSFLNCK</sequence>
<evidence type="ECO:0000313" key="2">
    <source>
        <dbReference type="Proteomes" id="UP000299102"/>
    </source>
</evidence>
<evidence type="ECO:0000313" key="1">
    <source>
        <dbReference type="EMBL" id="GBP24502.1"/>
    </source>
</evidence>
<accession>A0A4C1UEV4</accession>
<proteinExistence type="predicted"/>
<name>A0A4C1UEV4_EUMVA</name>